<feature type="compositionally biased region" description="Basic and acidic residues" evidence="1">
    <location>
        <begin position="16"/>
        <end position="26"/>
    </location>
</feature>
<protein>
    <submittedName>
        <fullName evidence="3">Putative ph domain protein</fullName>
    </submittedName>
</protein>
<dbReference type="PANTHER" id="PTHR28076:SF1">
    <property type="entry name" value="PROSPORE MEMBRANE ADAPTER PROTEIN SPO71"/>
    <property type="match status" value="1"/>
</dbReference>
<gene>
    <name evidence="3" type="ORF">UCRPC4_g03429</name>
</gene>
<sequence length="909" mass="103772">MFGRSSFSQPDDIDEDGGRSERRGQEEDTDVAATQINPVDTSELTVPQMASVDDTEQAGRPKVVPVPSEHGLNEGLPERGRLSIEQNKSRSLSAAETFVSAHESVASALAADRELQPGSADGNSDEGTQQSGNSFNQRASTSIAAISTRELSPANGHAAAASSTASLISHKDKDARPTISKHSQQSLRQHEPSPLPEGSVKTVARERTGTGVRFAENIAERGDRVKGKISRAQQRASSVQLRRNTLTEGSAIKMEKMLVRIDTTLQDVSQEFDENDCQKIETQVVEKWREYMVVVRQNHRDDSDYRLQFYKSRVIPVVDNGTVRRKCQHEVYLSPKSTKVNLFSSLDKTVVLWHPYRKGARFIIMRPRATAHSVEWYTFLRDVLGWSRPSVLVVNVPDLNVSLRLVNPFRELEATRDAVAEENDQENVWKKTMTEEQAVAGRIIRRCIEMLETDPEWSDVLENWSKAEKMGLAWKRYDRLEWIHGANEQKMYGSMAMQKTHDLELRPKLHYPTTAIGKKGKVHVEPTPIEGFLVRLTSQKGVHQRLGKMFFKRLYFTTQNQFLVFCRPSRTSPPHPPRLATTDRSDVPSASEIVENSPLMYDIEPYALEDGEVNWLKSGNKTYVARHDQKAYEEQQRNIDNLSRCDGYINLCRIKKIRNVKWGATPVDEDLDEGSDVDFHQEVSDTQRDDGTTSQIDDDRIFEIVLDNGLVIRLQAYNEVTKMEWMKRLRQLVNYWKRRTTADMDLFKAVRQANLERLKIDEEMEAYVGQFARKWEVSKSEGSPLLYHIGLVTEEDLLYQNQTFDSNRPGVHALPRVYLDDGWTSRDEDTMTCFVIWHGLKKSLFRTGEDTEGGGKRQRLRQVSRLGVTGRSMVFKCRSRAERDHWVMNIGMDIDRLQQGEDVRLQGKP</sequence>
<dbReference type="SUPFAM" id="SSF50729">
    <property type="entry name" value="PH domain-like"/>
    <property type="match status" value="1"/>
</dbReference>
<evidence type="ECO:0000313" key="3">
    <source>
        <dbReference type="EMBL" id="KKY21926.1"/>
    </source>
</evidence>
<proteinExistence type="predicted"/>
<feature type="region of interest" description="Disordered" evidence="1">
    <location>
        <begin position="568"/>
        <end position="589"/>
    </location>
</feature>
<feature type="compositionally biased region" description="Low complexity" evidence="1">
    <location>
        <begin position="154"/>
        <end position="168"/>
    </location>
</feature>
<feature type="compositionally biased region" description="Polar residues" evidence="1">
    <location>
        <begin position="121"/>
        <end position="140"/>
    </location>
</feature>
<evidence type="ECO:0000256" key="1">
    <source>
        <dbReference type="SAM" id="MobiDB-lite"/>
    </source>
</evidence>
<dbReference type="Pfam" id="PF23207">
    <property type="entry name" value="PH_SPO71"/>
    <property type="match status" value="1"/>
</dbReference>
<dbReference type="PANTHER" id="PTHR28076">
    <property type="entry name" value="SPORULATION-SPECIFIC PROTEIN 71"/>
    <property type="match status" value="1"/>
</dbReference>
<feature type="region of interest" description="Disordered" evidence="1">
    <location>
        <begin position="1"/>
        <end position="140"/>
    </location>
</feature>
<reference evidence="3 4" key="2">
    <citation type="submission" date="2015-05" db="EMBL/GenBank/DDBJ databases">
        <authorList>
            <person name="Morales-Cruz A."/>
            <person name="Amrine K.C."/>
            <person name="Cantu D."/>
        </authorList>
    </citation>
    <scope>NUCLEOTIDE SEQUENCE [LARGE SCALE GENOMIC DNA]</scope>
    <source>
        <strain evidence="3">UCRPC4</strain>
    </source>
</reference>
<dbReference type="InterPro" id="IPR040345">
    <property type="entry name" value="Mug56/Spo71"/>
</dbReference>
<keyword evidence="4" id="KW-1185">Reference proteome</keyword>
<dbReference type="InterPro" id="IPR001849">
    <property type="entry name" value="PH_domain"/>
</dbReference>
<reference evidence="3 4" key="1">
    <citation type="submission" date="2015-05" db="EMBL/GenBank/DDBJ databases">
        <title>Distinctive expansion of gene families associated with plant cell wall degradation and secondary metabolism in the genomes of grapevine trunk pathogens.</title>
        <authorList>
            <person name="Lawrence D.P."/>
            <person name="Travadon R."/>
            <person name="Rolshausen P.E."/>
            <person name="Baumgartner K."/>
        </authorList>
    </citation>
    <scope>NUCLEOTIDE SEQUENCE [LARGE SCALE GENOMIC DNA]</scope>
    <source>
        <strain evidence="3">UCRPC4</strain>
    </source>
</reference>
<organism evidence="3 4">
    <name type="scientific">Phaeomoniella chlamydospora</name>
    <name type="common">Phaeoacremonium chlamydosporum</name>
    <dbReference type="NCBI Taxonomy" id="158046"/>
    <lineage>
        <taxon>Eukaryota</taxon>
        <taxon>Fungi</taxon>
        <taxon>Dikarya</taxon>
        <taxon>Ascomycota</taxon>
        <taxon>Pezizomycotina</taxon>
        <taxon>Eurotiomycetes</taxon>
        <taxon>Chaetothyriomycetidae</taxon>
        <taxon>Phaeomoniellales</taxon>
        <taxon>Phaeomoniellaceae</taxon>
        <taxon>Phaeomoniella</taxon>
    </lineage>
</organism>
<dbReference type="Proteomes" id="UP000053317">
    <property type="component" value="Unassembled WGS sequence"/>
</dbReference>
<accession>A0A0G2EI99</accession>
<dbReference type="InterPro" id="IPR057379">
    <property type="entry name" value="PH_SPO71"/>
</dbReference>
<feature type="region of interest" description="Disordered" evidence="1">
    <location>
        <begin position="154"/>
        <end position="201"/>
    </location>
</feature>
<dbReference type="SMART" id="SM00233">
    <property type="entry name" value="PH"/>
    <property type="match status" value="1"/>
</dbReference>
<dbReference type="EMBL" id="LCWF01000081">
    <property type="protein sequence ID" value="KKY21926.1"/>
    <property type="molecule type" value="Genomic_DNA"/>
</dbReference>
<dbReference type="InterPro" id="IPR039486">
    <property type="entry name" value="Mug56/Spo71_PH"/>
</dbReference>
<feature type="compositionally biased region" description="Polar residues" evidence="1">
    <location>
        <begin position="32"/>
        <end position="45"/>
    </location>
</feature>
<evidence type="ECO:0000313" key="4">
    <source>
        <dbReference type="Proteomes" id="UP000053317"/>
    </source>
</evidence>
<feature type="compositionally biased region" description="Polar residues" evidence="1">
    <location>
        <begin position="84"/>
        <end position="94"/>
    </location>
</feature>
<dbReference type="GO" id="GO:1902657">
    <property type="term" value="P:protein localization to prospore membrane"/>
    <property type="evidence" value="ECO:0007669"/>
    <property type="project" value="InterPro"/>
</dbReference>
<evidence type="ECO:0000259" key="2">
    <source>
        <dbReference type="PROSITE" id="PS50003"/>
    </source>
</evidence>
<name>A0A0G2EI99_PHACM</name>
<dbReference type="GO" id="GO:0005628">
    <property type="term" value="C:prospore membrane"/>
    <property type="evidence" value="ECO:0007669"/>
    <property type="project" value="TreeGrafter"/>
</dbReference>
<dbReference type="PROSITE" id="PS50003">
    <property type="entry name" value="PH_DOMAIN"/>
    <property type="match status" value="1"/>
</dbReference>
<comment type="caution">
    <text evidence="3">The sequence shown here is derived from an EMBL/GenBank/DDBJ whole genome shotgun (WGS) entry which is preliminary data.</text>
</comment>
<dbReference type="Pfam" id="PF15404">
    <property type="entry name" value="PH_4"/>
    <property type="match status" value="1"/>
</dbReference>
<dbReference type="OrthoDB" id="5579281at2759"/>
<dbReference type="AlphaFoldDB" id="A0A0G2EI99"/>
<feature type="domain" description="PH" evidence="2">
    <location>
        <begin position="526"/>
        <end position="734"/>
    </location>
</feature>